<dbReference type="Proteomes" id="UP000093807">
    <property type="component" value="Unassembled WGS sequence"/>
</dbReference>
<protein>
    <recommendedName>
        <fullName evidence="3">Outer membrane protein beta-barrel domain-containing protein</fullName>
    </recommendedName>
</protein>
<evidence type="ECO:0000313" key="4">
    <source>
        <dbReference type="EMBL" id="OAZ05187.1"/>
    </source>
</evidence>
<gene>
    <name evidence="4" type="ORF">FLB_04110</name>
</gene>
<dbReference type="Pfam" id="PF13505">
    <property type="entry name" value="OMP_b-brl"/>
    <property type="match status" value="1"/>
</dbReference>
<evidence type="ECO:0000259" key="3">
    <source>
        <dbReference type="Pfam" id="PF13505"/>
    </source>
</evidence>
<evidence type="ECO:0000256" key="1">
    <source>
        <dbReference type="ARBA" id="ARBA00022729"/>
    </source>
</evidence>
<name>A0A199XUU6_9FLAO</name>
<keyword evidence="1 2" id="KW-0732">Signal</keyword>
<evidence type="ECO:0000256" key="2">
    <source>
        <dbReference type="SAM" id="SignalP"/>
    </source>
</evidence>
<keyword evidence="5" id="KW-1185">Reference proteome</keyword>
<proteinExistence type="predicted"/>
<dbReference type="PATRIC" id="fig|29536.5.peg.438"/>
<dbReference type="InterPro" id="IPR027385">
    <property type="entry name" value="Beta-barrel_OMP"/>
</dbReference>
<accession>A0A199XUU6</accession>
<organism evidence="4 5">
    <name type="scientific">Flavobacterium succinicans</name>
    <dbReference type="NCBI Taxonomy" id="29536"/>
    <lineage>
        <taxon>Bacteria</taxon>
        <taxon>Pseudomonadati</taxon>
        <taxon>Bacteroidota</taxon>
        <taxon>Flavobacteriia</taxon>
        <taxon>Flavobacteriales</taxon>
        <taxon>Flavobacteriaceae</taxon>
        <taxon>Flavobacterium</taxon>
    </lineage>
</organism>
<dbReference type="EMBL" id="JMTM01000016">
    <property type="protein sequence ID" value="OAZ05187.1"/>
    <property type="molecule type" value="Genomic_DNA"/>
</dbReference>
<reference evidence="4 5" key="1">
    <citation type="submission" date="2016-06" db="EMBL/GenBank/DDBJ databases">
        <title>Draft genome sequence of Flavobacterium succinicans strain DD5b.</title>
        <authorList>
            <person name="Poehlein A."/>
            <person name="Daniel R."/>
            <person name="Simeonova D.D."/>
        </authorList>
    </citation>
    <scope>NUCLEOTIDE SEQUENCE [LARGE SCALE GENOMIC DNA]</scope>
    <source>
        <strain evidence="4 5">DD5b</strain>
    </source>
</reference>
<feature type="domain" description="Outer membrane protein beta-barrel" evidence="3">
    <location>
        <begin position="6"/>
        <end position="204"/>
    </location>
</feature>
<feature type="signal peptide" evidence="2">
    <location>
        <begin position="1"/>
        <end position="19"/>
    </location>
</feature>
<dbReference type="RefSeq" id="WP_064714308.1">
    <property type="nucleotide sequence ID" value="NZ_JMTM01000016.1"/>
</dbReference>
<evidence type="ECO:0000313" key="5">
    <source>
        <dbReference type="Proteomes" id="UP000093807"/>
    </source>
</evidence>
<dbReference type="OrthoDB" id="1335319at2"/>
<sequence>MRQLTFIILLFLTVAAAKAQGYYFNLGQNFTKYDYKNSSGQTNSNVKSDNGFMVDFGYQWNISYDSKWQYKAGLSYQQFNAKGKNGTFDYSWNTNYIGIQNTISYDIYTSYGKEVCVKINSGFTGTTILKGEQMINSISYDLAKQEEFKGLFLQPHIGVENDFYINESIRLGIGYRFSKAFRINSGSKESLNFINNTFYLNFKYSI</sequence>
<comment type="caution">
    <text evidence="4">The sequence shown here is derived from an EMBL/GenBank/DDBJ whole genome shotgun (WGS) entry which is preliminary data.</text>
</comment>
<dbReference type="AlphaFoldDB" id="A0A199XUU6"/>
<feature type="chain" id="PRO_5008286984" description="Outer membrane protein beta-barrel domain-containing protein" evidence="2">
    <location>
        <begin position="20"/>
        <end position="206"/>
    </location>
</feature>